<dbReference type="Pfam" id="PF04237">
    <property type="entry name" value="YjbR"/>
    <property type="match status" value="1"/>
</dbReference>
<sequence>MNVEEYREYCISKKGVTESFPFDEVTLVFKVMGKMFALCGLDHVPLRINLKCDPDRAIELREEHDGIIEGWHMSKKHWNTVYLDRVSNKLVIELIDHSYDLVVSKFTKKLKAELDALQ</sequence>
<dbReference type="GO" id="GO:0003677">
    <property type="term" value="F:DNA binding"/>
    <property type="evidence" value="ECO:0007669"/>
    <property type="project" value="UniProtKB-KW"/>
</dbReference>
<accession>A0A1T5B0E4</accession>
<dbReference type="InterPro" id="IPR058532">
    <property type="entry name" value="YjbR/MT2646/Rv2570-like"/>
</dbReference>
<gene>
    <name evidence="1" type="ORF">SAMN05660866_01290</name>
</gene>
<dbReference type="EMBL" id="FUYL01000003">
    <property type="protein sequence ID" value="SKB40684.1"/>
    <property type="molecule type" value="Genomic_DNA"/>
</dbReference>
<dbReference type="InterPro" id="IPR007351">
    <property type="entry name" value="YjbR"/>
</dbReference>
<dbReference type="AlphaFoldDB" id="A0A1T5B0E4"/>
<dbReference type="InterPro" id="IPR038056">
    <property type="entry name" value="YjbR-like_sf"/>
</dbReference>
<dbReference type="SUPFAM" id="SSF142906">
    <property type="entry name" value="YjbR-like"/>
    <property type="match status" value="1"/>
</dbReference>
<name>A0A1T5B0E4_9FLAO</name>
<dbReference type="STRING" id="561365.SAMN05660866_01290"/>
<protein>
    <submittedName>
        <fullName evidence="1">Predicted DNA-binding protein, MmcQ/YjbR family</fullName>
    </submittedName>
</protein>
<keyword evidence="2" id="KW-1185">Reference proteome</keyword>
<dbReference type="Proteomes" id="UP000190339">
    <property type="component" value="Unassembled WGS sequence"/>
</dbReference>
<dbReference type="PANTHER" id="PTHR35145:SF1">
    <property type="entry name" value="CYTOPLASMIC PROTEIN"/>
    <property type="match status" value="1"/>
</dbReference>
<evidence type="ECO:0000313" key="2">
    <source>
        <dbReference type="Proteomes" id="UP000190339"/>
    </source>
</evidence>
<dbReference type="Gene3D" id="3.90.1150.30">
    <property type="match status" value="1"/>
</dbReference>
<dbReference type="OrthoDB" id="9789813at2"/>
<keyword evidence="1" id="KW-0238">DNA-binding</keyword>
<dbReference type="PANTHER" id="PTHR35145">
    <property type="entry name" value="CYTOPLASMIC PROTEIN-RELATED"/>
    <property type="match status" value="1"/>
</dbReference>
<organism evidence="1 2">
    <name type="scientific">Maribacter arcticus</name>
    <dbReference type="NCBI Taxonomy" id="561365"/>
    <lineage>
        <taxon>Bacteria</taxon>
        <taxon>Pseudomonadati</taxon>
        <taxon>Bacteroidota</taxon>
        <taxon>Flavobacteriia</taxon>
        <taxon>Flavobacteriales</taxon>
        <taxon>Flavobacteriaceae</taxon>
        <taxon>Maribacter</taxon>
    </lineage>
</organism>
<proteinExistence type="predicted"/>
<reference evidence="2" key="1">
    <citation type="submission" date="2017-02" db="EMBL/GenBank/DDBJ databases">
        <authorList>
            <person name="Varghese N."/>
            <person name="Submissions S."/>
        </authorList>
    </citation>
    <scope>NUCLEOTIDE SEQUENCE [LARGE SCALE GENOMIC DNA]</scope>
    <source>
        <strain evidence="2">DSM 23546</strain>
    </source>
</reference>
<dbReference type="RefSeq" id="WP_079511779.1">
    <property type="nucleotide sequence ID" value="NZ_FUYL01000003.1"/>
</dbReference>
<evidence type="ECO:0000313" key="1">
    <source>
        <dbReference type="EMBL" id="SKB40684.1"/>
    </source>
</evidence>